<dbReference type="CDD" id="cd00093">
    <property type="entry name" value="HTH_XRE"/>
    <property type="match status" value="1"/>
</dbReference>
<dbReference type="EMBL" id="JBCNVT010000001">
    <property type="protein sequence ID" value="MEO5285994.1"/>
    <property type="molecule type" value="Genomic_DNA"/>
</dbReference>
<evidence type="ECO:0000313" key="3">
    <source>
        <dbReference type="EMBL" id="XBG96495.1"/>
    </source>
</evidence>
<proteinExistence type="predicted"/>
<dbReference type="AlphaFoldDB" id="A0AAU7C4Z9"/>
<dbReference type="InterPro" id="IPR001387">
    <property type="entry name" value="Cro/C1-type_HTH"/>
</dbReference>
<evidence type="ECO:0000313" key="4">
    <source>
        <dbReference type="Proteomes" id="UP001456307"/>
    </source>
</evidence>
<dbReference type="InterPro" id="IPR010982">
    <property type="entry name" value="Lambda_DNA-bd_dom_sf"/>
</dbReference>
<reference evidence="2 4" key="2">
    <citation type="submission" date="2024-04" db="EMBL/GenBank/DDBJ databases">
        <title>Limosilactobacillus allomucosae sp. nov., a novel species isolated from wild boar faecal samples as potential probiotics for domestic pigs.</title>
        <authorList>
            <person name="Chen B."/>
        </authorList>
    </citation>
    <scope>NUCLEOTIDE SEQUENCE [LARGE SCALE GENOMIC DNA]</scope>
    <source>
        <strain evidence="2 4">WILCCON 0055</strain>
    </source>
</reference>
<dbReference type="PROSITE" id="PS50943">
    <property type="entry name" value="HTH_CROC1"/>
    <property type="match status" value="1"/>
</dbReference>
<dbReference type="EMBL" id="CP154878">
    <property type="protein sequence ID" value="XBG96495.1"/>
    <property type="molecule type" value="Genomic_DNA"/>
</dbReference>
<name>A0AAU7C4Z9_9LACO</name>
<dbReference type="RefSeq" id="WP_347963593.1">
    <property type="nucleotide sequence ID" value="NZ_CP154878.1"/>
</dbReference>
<sequence length="307" mass="35352">MVYQKDYTTIYKINGREYEVTAPALFDSETGEMIPNLELDDQAAEIARAQYRKDMGLISPTDLKMYRAKVGLSQRNLAELTGLSPNTIALYEAGAFPTKANNHLLKTLINNDGVLRDYMCDCSNKYSDELISKVNAYLKQEDYLVSDSSITPKYTAVQLTNWLRVENYFERDFDINVDPLTQMKAIKLLYFAYGRFLVSTRSKLFSSPIIHFQYGPLITEVHEEFKGQRVLDIDKPDEGAFEDYNLVAQDKEITELLTRVNNDYLNYSAYWLSRQTHQPGSPWSMTPEHKVIKDQLIFDAFKNGDDC</sequence>
<dbReference type="Gene3D" id="1.10.260.40">
    <property type="entry name" value="lambda repressor-like DNA-binding domains"/>
    <property type="match status" value="1"/>
</dbReference>
<accession>A0AAU7C4Z9</accession>
<dbReference type="GO" id="GO:0003677">
    <property type="term" value="F:DNA binding"/>
    <property type="evidence" value="ECO:0007669"/>
    <property type="project" value="InterPro"/>
</dbReference>
<evidence type="ECO:0000259" key="1">
    <source>
        <dbReference type="PROSITE" id="PS50943"/>
    </source>
</evidence>
<organism evidence="3">
    <name type="scientific">Limosilactobacillus allomucosae</name>
    <dbReference type="NCBI Taxonomy" id="3142938"/>
    <lineage>
        <taxon>Bacteria</taxon>
        <taxon>Bacillati</taxon>
        <taxon>Bacillota</taxon>
        <taxon>Bacilli</taxon>
        <taxon>Lactobacillales</taxon>
        <taxon>Lactobacillaceae</taxon>
        <taxon>Limosilactobacillus</taxon>
    </lineage>
</organism>
<reference evidence="3" key="1">
    <citation type="submission" date="2024-04" db="EMBL/GenBank/DDBJ databases">
        <title>Limosilactobacillus allomucosae sp. nov., a novel species isolated from wild boar faecal samples as a potential probiotics for domestic pigs.</title>
        <authorList>
            <person name="Chen B."/>
        </authorList>
    </citation>
    <scope>NUCLEOTIDE SEQUENCE</scope>
    <source>
        <strain evidence="3">WILCCON 0051</strain>
    </source>
</reference>
<dbReference type="Proteomes" id="UP001456307">
    <property type="component" value="Unassembled WGS sequence"/>
</dbReference>
<keyword evidence="4" id="KW-1185">Reference proteome</keyword>
<evidence type="ECO:0000313" key="2">
    <source>
        <dbReference type="EMBL" id="MEO5285994.1"/>
    </source>
</evidence>
<feature type="domain" description="HTH cro/C1-type" evidence="1">
    <location>
        <begin position="63"/>
        <end position="94"/>
    </location>
</feature>
<gene>
    <name evidence="2" type="ORF">AAVZ08_05180</name>
    <name evidence="3" type="ORF">ABC765_05250</name>
</gene>
<dbReference type="Pfam" id="PF01381">
    <property type="entry name" value="HTH_3"/>
    <property type="match status" value="1"/>
</dbReference>
<dbReference type="SUPFAM" id="SSF47413">
    <property type="entry name" value="lambda repressor-like DNA-binding domains"/>
    <property type="match status" value="1"/>
</dbReference>
<protein>
    <submittedName>
        <fullName evidence="3">Type II toxin-antitoxin system antitoxin SocA domain-containing protein</fullName>
    </submittedName>
</protein>
<dbReference type="KEGG" id="lalo:ABC765_05250"/>
<dbReference type="InterPro" id="IPR025272">
    <property type="entry name" value="SocA_Panacea"/>
</dbReference>
<dbReference type="Pfam" id="PF13274">
    <property type="entry name" value="SocA_Panacea"/>
    <property type="match status" value="1"/>
</dbReference>